<dbReference type="PANTHER" id="PTHR35889:SF3">
    <property type="entry name" value="F-BOX DOMAIN-CONTAINING PROTEIN"/>
    <property type="match status" value="1"/>
</dbReference>
<organism evidence="3 4">
    <name type="scientific">Gemmata obscuriglobus</name>
    <dbReference type="NCBI Taxonomy" id="114"/>
    <lineage>
        <taxon>Bacteria</taxon>
        <taxon>Pseudomonadati</taxon>
        <taxon>Planctomycetota</taxon>
        <taxon>Planctomycetia</taxon>
        <taxon>Gemmatales</taxon>
        <taxon>Gemmataceae</taxon>
        <taxon>Gemmata</taxon>
    </lineage>
</organism>
<feature type="domain" description="DUF1549" evidence="1">
    <location>
        <begin position="82"/>
        <end position="286"/>
    </location>
</feature>
<dbReference type="InterPro" id="IPR022655">
    <property type="entry name" value="DUF1553"/>
</dbReference>
<dbReference type="AlphaFoldDB" id="A0A2Z3HHK6"/>
<evidence type="ECO:0008006" key="5">
    <source>
        <dbReference type="Google" id="ProtNLM"/>
    </source>
</evidence>
<dbReference type="OrthoDB" id="127107at2"/>
<accession>A0A2Z3HHK6</accession>
<dbReference type="Pfam" id="PF07583">
    <property type="entry name" value="PSCyt2"/>
    <property type="match status" value="1"/>
</dbReference>
<evidence type="ECO:0000313" key="3">
    <source>
        <dbReference type="EMBL" id="AWM40910.1"/>
    </source>
</evidence>
<dbReference type="KEGG" id="gog:C1280_30580"/>
<gene>
    <name evidence="3" type="ORF">C1280_30580</name>
</gene>
<evidence type="ECO:0000313" key="4">
    <source>
        <dbReference type="Proteomes" id="UP000245802"/>
    </source>
</evidence>
<evidence type="ECO:0000259" key="2">
    <source>
        <dbReference type="Pfam" id="PF07587"/>
    </source>
</evidence>
<reference evidence="3 4" key="1">
    <citation type="submission" date="2018-01" db="EMBL/GenBank/DDBJ databases">
        <title>G. obscuriglobus.</title>
        <authorList>
            <person name="Franke J."/>
            <person name="Blomberg W."/>
            <person name="Selmecki A."/>
        </authorList>
    </citation>
    <scope>NUCLEOTIDE SEQUENCE [LARGE SCALE GENOMIC DNA]</scope>
    <source>
        <strain evidence="3 4">DSM 5831</strain>
    </source>
</reference>
<evidence type="ECO:0000259" key="1">
    <source>
        <dbReference type="Pfam" id="PF07583"/>
    </source>
</evidence>
<dbReference type="EMBL" id="CP025958">
    <property type="protein sequence ID" value="AWM40910.1"/>
    <property type="molecule type" value="Genomic_DNA"/>
</dbReference>
<name>A0A2Z3HHK6_9BACT</name>
<dbReference type="PANTHER" id="PTHR35889">
    <property type="entry name" value="CYCLOINULO-OLIGOSACCHARIDE FRUCTANOTRANSFERASE-RELATED"/>
    <property type="match status" value="1"/>
</dbReference>
<dbReference type="InterPro" id="IPR011444">
    <property type="entry name" value="DUF1549"/>
</dbReference>
<feature type="domain" description="DUF1553" evidence="2">
    <location>
        <begin position="646"/>
        <end position="903"/>
    </location>
</feature>
<keyword evidence="4" id="KW-1185">Reference proteome</keyword>
<dbReference type="Pfam" id="PF07587">
    <property type="entry name" value="PSD1"/>
    <property type="match status" value="1"/>
</dbReference>
<dbReference type="Proteomes" id="UP000245802">
    <property type="component" value="Chromosome"/>
</dbReference>
<proteinExistence type="predicted"/>
<sequence length="959" mass="105740">MPRVPPLCAPAPVQTTRDPMLRPATTLPFALPGALTAALVLVPLGSGGVPLTAARGADAKHWAFQAPVRPAPPKTAHPVRNPIDAFVRSRLEKEKLTPAPEADRVTLCRRLYLDLTGLPPAPKDVDAFVADTRADAYERLVDKLLASPHYGERWARWWLDAARYADSDGYEKDKSRQVWAYRDYVINAFNADLPFDRFTVEQVAGDLLPNATQDQIVATGFLRMSMLNEEGGVDPEQFRMDAMFDRVDALGKAFLGLSVACAQCHDHKSDPLTQEEYYKLFAFLNNDHEAQRVVYTPKERMEVNRIRSKVTEIEAGLKETHPDWQERLAKWEENVRNEPAWKTVAVENASDNSQRYIAQPDGSVLAQGYAPTKFNTLMRGPAPVKTVTAFRIELLNDPNLPCNGPGRSFMGTSALTEFQVETEAQGKRTKVKLVKALADYANPERPLESNFDDKSNKPRVTGPVSFAIDGKDETAWGIDAGPGRRNAPRVAVFVPEKPIELPEGGTLHFTLRQMHGGWNSDDNMNNNLGRFRLSVTDDTAPDRAPLPPLVRAALAVPAHKRTTAQAQTVFGFWRTTVPTFKDANAAIEALWKQWPEGSTSLVVEPRDELRPTAILKRGDFLRPAAKVSAGTPAFLHPLPPGADASRLTLAKWLVDANAPTTARAVVNRVWQAYFGAGLVSTPEEFGTEGARPTHPELLDWLAREFQDGGWSVKKFHKLVVMSATYRQSSKVSPELLKADPDNKLLARGPRFRAEGEIVRDTALAASGLLNPKVGGPSVFTPAPDFLFKPPASYGPFEWTEARDGDRYRRALYTFRRRSTPYPALTVFDVPVGEASCVKRTRTNTPLQALTGLNETLFVEAARALGKRAVLEGGKTDADRLTYAFRLCVARKPTADELAVLSALLDKSRKRFEEGGANAAEVATGSKDAKQVEGLAFSDWGAFAVVARVLLNLDETVTKE</sequence>
<protein>
    <recommendedName>
        <fullName evidence="5">DUF1553 domain-containing protein</fullName>
    </recommendedName>
</protein>